<keyword evidence="3" id="KW-1185">Reference proteome</keyword>
<sequence>MWECWNARNRFIFKDPDHNLSSLGKKAIDFVHSYRYTFDSKSSPQPTAHKSTWSPPTPGCLKINLIVLRNDVLLDGAKHGFSSSAPIIEEAWSCLHALKSFFVFGARHMIVEGDCLPLINMLKTHQIHDMYVGFLVRDIVSFTKNFDFVSWSFVKRGVIG</sequence>
<dbReference type="PANTHER" id="PTHR47074">
    <property type="entry name" value="BNAC02G40300D PROTEIN"/>
    <property type="match status" value="1"/>
</dbReference>
<dbReference type="InterPro" id="IPR052929">
    <property type="entry name" value="RNase_H-like_EbsB-rel"/>
</dbReference>
<organism evidence="2 3">
    <name type="scientific">Carnegiea gigantea</name>
    <dbReference type="NCBI Taxonomy" id="171969"/>
    <lineage>
        <taxon>Eukaryota</taxon>
        <taxon>Viridiplantae</taxon>
        <taxon>Streptophyta</taxon>
        <taxon>Embryophyta</taxon>
        <taxon>Tracheophyta</taxon>
        <taxon>Spermatophyta</taxon>
        <taxon>Magnoliopsida</taxon>
        <taxon>eudicotyledons</taxon>
        <taxon>Gunneridae</taxon>
        <taxon>Pentapetalae</taxon>
        <taxon>Caryophyllales</taxon>
        <taxon>Cactineae</taxon>
        <taxon>Cactaceae</taxon>
        <taxon>Cactoideae</taxon>
        <taxon>Echinocereeae</taxon>
        <taxon>Carnegiea</taxon>
    </lineage>
</organism>
<name>A0A9Q1QMJ9_9CARY</name>
<dbReference type="AlphaFoldDB" id="A0A9Q1QMJ9"/>
<dbReference type="Proteomes" id="UP001153076">
    <property type="component" value="Unassembled WGS sequence"/>
</dbReference>
<dbReference type="InterPro" id="IPR002156">
    <property type="entry name" value="RNaseH_domain"/>
</dbReference>
<dbReference type="OrthoDB" id="1717299at2759"/>
<proteinExistence type="predicted"/>
<dbReference type="GO" id="GO:0003676">
    <property type="term" value="F:nucleic acid binding"/>
    <property type="evidence" value="ECO:0007669"/>
    <property type="project" value="InterPro"/>
</dbReference>
<protein>
    <recommendedName>
        <fullName evidence="1">RNase H type-1 domain-containing protein</fullName>
    </recommendedName>
</protein>
<dbReference type="PANTHER" id="PTHR47074:SF11">
    <property type="entry name" value="REVERSE TRANSCRIPTASE-LIKE PROTEIN"/>
    <property type="match status" value="1"/>
</dbReference>
<evidence type="ECO:0000313" key="3">
    <source>
        <dbReference type="Proteomes" id="UP001153076"/>
    </source>
</evidence>
<feature type="domain" description="RNase H type-1" evidence="1">
    <location>
        <begin position="76"/>
        <end position="157"/>
    </location>
</feature>
<comment type="caution">
    <text evidence="2">The sequence shown here is derived from an EMBL/GenBank/DDBJ whole genome shotgun (WGS) entry which is preliminary data.</text>
</comment>
<accession>A0A9Q1QMJ9</accession>
<gene>
    <name evidence="2" type="ORF">Cgig2_033615</name>
</gene>
<reference evidence="2" key="1">
    <citation type="submission" date="2022-04" db="EMBL/GenBank/DDBJ databases">
        <title>Carnegiea gigantea Genome sequencing and assembly v2.</title>
        <authorList>
            <person name="Copetti D."/>
            <person name="Sanderson M.J."/>
            <person name="Burquez A."/>
            <person name="Wojciechowski M.F."/>
        </authorList>
    </citation>
    <scope>NUCLEOTIDE SEQUENCE</scope>
    <source>
        <strain evidence="2">SGP5-SGP5p</strain>
        <tissue evidence="2">Aerial part</tissue>
    </source>
</reference>
<evidence type="ECO:0000313" key="2">
    <source>
        <dbReference type="EMBL" id="KAJ8447046.1"/>
    </source>
</evidence>
<dbReference type="EMBL" id="JAKOGI010000043">
    <property type="protein sequence ID" value="KAJ8447046.1"/>
    <property type="molecule type" value="Genomic_DNA"/>
</dbReference>
<evidence type="ECO:0000259" key="1">
    <source>
        <dbReference type="Pfam" id="PF13456"/>
    </source>
</evidence>
<dbReference type="Pfam" id="PF13456">
    <property type="entry name" value="RVT_3"/>
    <property type="match status" value="1"/>
</dbReference>
<dbReference type="GO" id="GO:0004523">
    <property type="term" value="F:RNA-DNA hybrid ribonuclease activity"/>
    <property type="evidence" value="ECO:0007669"/>
    <property type="project" value="InterPro"/>
</dbReference>